<dbReference type="EMBL" id="JBFTWV010000076">
    <property type="protein sequence ID" value="KAL2788645.1"/>
    <property type="molecule type" value="Genomic_DNA"/>
</dbReference>
<organism evidence="4 5">
    <name type="scientific">Aspergillus keveii</name>
    <dbReference type="NCBI Taxonomy" id="714993"/>
    <lineage>
        <taxon>Eukaryota</taxon>
        <taxon>Fungi</taxon>
        <taxon>Dikarya</taxon>
        <taxon>Ascomycota</taxon>
        <taxon>Pezizomycotina</taxon>
        <taxon>Eurotiomycetes</taxon>
        <taxon>Eurotiomycetidae</taxon>
        <taxon>Eurotiales</taxon>
        <taxon>Aspergillaceae</taxon>
        <taxon>Aspergillus</taxon>
        <taxon>Aspergillus subgen. Nidulantes</taxon>
    </lineage>
</organism>
<dbReference type="PANTHER" id="PTHR46072">
    <property type="entry name" value="AMIDASE-RELATED-RELATED"/>
    <property type="match status" value="1"/>
</dbReference>
<keyword evidence="5" id="KW-1185">Reference proteome</keyword>
<dbReference type="Gene3D" id="3.90.1300.10">
    <property type="entry name" value="Amidase signature (AS) domain"/>
    <property type="match status" value="1"/>
</dbReference>
<keyword evidence="2" id="KW-0378">Hydrolase</keyword>
<accession>A0ABR4FZE9</accession>
<dbReference type="Pfam" id="PF01425">
    <property type="entry name" value="Amidase"/>
    <property type="match status" value="1"/>
</dbReference>
<dbReference type="SUPFAM" id="SSF75304">
    <property type="entry name" value="Amidase signature (AS) enzymes"/>
    <property type="match status" value="1"/>
</dbReference>
<name>A0ABR4FZE9_9EURO</name>
<evidence type="ECO:0000256" key="2">
    <source>
        <dbReference type="ARBA" id="ARBA00022801"/>
    </source>
</evidence>
<dbReference type="InterPro" id="IPR023631">
    <property type="entry name" value="Amidase_dom"/>
</dbReference>
<proteinExistence type="inferred from homology"/>
<dbReference type="InterPro" id="IPR036928">
    <property type="entry name" value="AS_sf"/>
</dbReference>
<dbReference type="Proteomes" id="UP001610563">
    <property type="component" value="Unassembled WGS sequence"/>
</dbReference>
<evidence type="ECO:0000259" key="3">
    <source>
        <dbReference type="Pfam" id="PF01425"/>
    </source>
</evidence>
<evidence type="ECO:0000313" key="4">
    <source>
        <dbReference type="EMBL" id="KAL2788645.1"/>
    </source>
</evidence>
<comment type="caution">
    <text evidence="4">The sequence shown here is derived from an EMBL/GenBank/DDBJ whole genome shotgun (WGS) entry which is preliminary data.</text>
</comment>
<protein>
    <submittedName>
        <fullName evidence="4">Amidase signature domain-containing protein</fullName>
    </submittedName>
</protein>
<evidence type="ECO:0000313" key="5">
    <source>
        <dbReference type="Proteomes" id="UP001610563"/>
    </source>
</evidence>
<gene>
    <name evidence="4" type="ORF">BJX66DRAFT_340075</name>
</gene>
<dbReference type="PANTHER" id="PTHR46072:SF5">
    <property type="entry name" value="GENERAL AMIDASE-C"/>
    <property type="match status" value="1"/>
</dbReference>
<feature type="domain" description="Amidase" evidence="3">
    <location>
        <begin position="91"/>
        <end position="190"/>
    </location>
</feature>
<reference evidence="4 5" key="1">
    <citation type="submission" date="2024-07" db="EMBL/GenBank/DDBJ databases">
        <title>Section-level genome sequencing and comparative genomics of Aspergillus sections Usti and Cavernicolus.</title>
        <authorList>
            <consortium name="Lawrence Berkeley National Laboratory"/>
            <person name="Nybo J.L."/>
            <person name="Vesth T.C."/>
            <person name="Theobald S."/>
            <person name="Frisvad J.C."/>
            <person name="Larsen T.O."/>
            <person name="Kjaerboelling I."/>
            <person name="Rothschild-Mancinelli K."/>
            <person name="Lyhne E.K."/>
            <person name="Kogle M.E."/>
            <person name="Barry K."/>
            <person name="Clum A."/>
            <person name="Na H."/>
            <person name="Ledsgaard L."/>
            <person name="Lin J."/>
            <person name="Lipzen A."/>
            <person name="Kuo A."/>
            <person name="Riley R."/>
            <person name="Mondo S."/>
            <person name="Labutti K."/>
            <person name="Haridas S."/>
            <person name="Pangalinan J."/>
            <person name="Salamov A.A."/>
            <person name="Simmons B.A."/>
            <person name="Magnuson J.K."/>
            <person name="Chen J."/>
            <person name="Drula E."/>
            <person name="Henrissat B."/>
            <person name="Wiebenga A."/>
            <person name="Lubbers R.J."/>
            <person name="Gomes A.C."/>
            <person name="Makela M.R."/>
            <person name="Stajich J."/>
            <person name="Grigoriev I.V."/>
            <person name="Mortensen U.H."/>
            <person name="De Vries R.P."/>
            <person name="Baker S.E."/>
            <person name="Andersen M.R."/>
        </authorList>
    </citation>
    <scope>NUCLEOTIDE SEQUENCE [LARGE SCALE GENOMIC DNA]</scope>
    <source>
        <strain evidence="4 5">CBS 209.92</strain>
    </source>
</reference>
<evidence type="ECO:0000256" key="1">
    <source>
        <dbReference type="ARBA" id="ARBA00009199"/>
    </source>
</evidence>
<comment type="similarity">
    <text evidence="1">Belongs to the amidase family.</text>
</comment>
<sequence length="252" mass="27690">MYRTITTVTRKLAVAGYRVFDIPTGDLPSLASTCKLAFRFFKKYPDRTPLQNIKNGGEPYDPSLSVLYHLDNPGPEPTLRDLYDLNIAKAQVAAKMRQAWLKSGVDVIVAPAYQSCAPLHDTCGDNVYTVIWNVVDYPACVIPVRHADKTADAQNVRNVAYTPAYQPAKIEGVPCHVQIIGRRLKDEVLLQHAKVIEKILLGRIKVAPASITLADENATVLANCRFNNGVCSVTERSARAGPSKEIRGRSGS</sequence>